<dbReference type="PANTHER" id="PTHR24121:SF22">
    <property type="entry name" value="PROTEIN ACCELERATED CELL DEATH 6-LIKE"/>
    <property type="match status" value="1"/>
</dbReference>
<keyword evidence="3" id="KW-1185">Reference proteome</keyword>
<dbReference type="InterPro" id="IPR036770">
    <property type="entry name" value="Ankyrin_rpt-contain_sf"/>
</dbReference>
<gene>
    <name evidence="2" type="ORF">DCAF_LOCUS22537</name>
</gene>
<dbReference type="Proteomes" id="UP001314170">
    <property type="component" value="Unassembled WGS sequence"/>
</dbReference>
<dbReference type="AlphaFoldDB" id="A0AAV1SHD2"/>
<dbReference type="Pfam" id="PF12796">
    <property type="entry name" value="Ank_2"/>
    <property type="match status" value="1"/>
</dbReference>
<dbReference type="Gene3D" id="1.25.40.20">
    <property type="entry name" value="Ankyrin repeat-containing domain"/>
    <property type="match status" value="1"/>
</dbReference>
<comment type="caution">
    <text evidence="2">The sequence shown here is derived from an EMBL/GenBank/DDBJ whole genome shotgun (WGS) entry which is preliminary data.</text>
</comment>
<evidence type="ECO:0000256" key="1">
    <source>
        <dbReference type="PROSITE-ProRule" id="PRU00023"/>
    </source>
</evidence>
<dbReference type="SMART" id="SM00248">
    <property type="entry name" value="ANK"/>
    <property type="match status" value="3"/>
</dbReference>
<proteinExistence type="predicted"/>
<dbReference type="EMBL" id="CAWUPB010001178">
    <property type="protein sequence ID" value="CAK7349816.1"/>
    <property type="molecule type" value="Genomic_DNA"/>
</dbReference>
<organism evidence="2 3">
    <name type="scientific">Dovyalis caffra</name>
    <dbReference type="NCBI Taxonomy" id="77055"/>
    <lineage>
        <taxon>Eukaryota</taxon>
        <taxon>Viridiplantae</taxon>
        <taxon>Streptophyta</taxon>
        <taxon>Embryophyta</taxon>
        <taxon>Tracheophyta</taxon>
        <taxon>Spermatophyta</taxon>
        <taxon>Magnoliopsida</taxon>
        <taxon>eudicotyledons</taxon>
        <taxon>Gunneridae</taxon>
        <taxon>Pentapetalae</taxon>
        <taxon>rosids</taxon>
        <taxon>fabids</taxon>
        <taxon>Malpighiales</taxon>
        <taxon>Salicaceae</taxon>
        <taxon>Flacourtieae</taxon>
        <taxon>Dovyalis</taxon>
    </lineage>
</organism>
<dbReference type="PROSITE" id="PS50088">
    <property type="entry name" value="ANK_REPEAT"/>
    <property type="match status" value="1"/>
</dbReference>
<dbReference type="PANTHER" id="PTHR24121">
    <property type="entry name" value="NO MECHANORECEPTOR POTENTIAL C, ISOFORM D-RELATED"/>
    <property type="match status" value="1"/>
</dbReference>
<evidence type="ECO:0000313" key="2">
    <source>
        <dbReference type="EMBL" id="CAK7349816.1"/>
    </source>
</evidence>
<name>A0AAV1SHD2_9ROSI</name>
<evidence type="ECO:0000313" key="3">
    <source>
        <dbReference type="Proteomes" id="UP001314170"/>
    </source>
</evidence>
<reference evidence="2 3" key="1">
    <citation type="submission" date="2024-01" db="EMBL/GenBank/DDBJ databases">
        <authorList>
            <person name="Waweru B."/>
        </authorList>
    </citation>
    <scope>NUCLEOTIDE SEQUENCE [LARGE SCALE GENOMIC DNA]</scope>
</reference>
<sequence length="206" mass="23538">MELSVNIFGQGSSQPDEKFQKWKAESFPPDLRVPCDTEPKEMMDGKLYKYAKEDRFDELFCELNCLSSEKPSSIIYRHVGPSGNSLLHVAASHGSKYMTELLLHHFPSLITTKNFQDDTALHLAARAGQLQTASILINEAKNHVQASNFGTFMEKKNDRGNTALHDAVINRHHDVAHFLVSEHFELSYMEKNEHKSPLYLESREYQ</sequence>
<dbReference type="InterPro" id="IPR002110">
    <property type="entry name" value="Ankyrin_rpt"/>
</dbReference>
<dbReference type="SUPFAM" id="SSF48403">
    <property type="entry name" value="Ankyrin repeat"/>
    <property type="match status" value="1"/>
</dbReference>
<accession>A0AAV1SHD2</accession>
<keyword evidence="1" id="KW-0040">ANK repeat</keyword>
<protein>
    <submittedName>
        <fullName evidence="2">Uncharacterized protein</fullName>
    </submittedName>
</protein>
<feature type="repeat" description="ANK" evidence="1">
    <location>
        <begin position="159"/>
        <end position="191"/>
    </location>
</feature>